<evidence type="ECO:0000256" key="1">
    <source>
        <dbReference type="SAM" id="Phobius"/>
    </source>
</evidence>
<gene>
    <name evidence="2" type="ORF">J3495_18340</name>
</gene>
<feature type="transmembrane region" description="Helical" evidence="1">
    <location>
        <begin position="7"/>
        <end position="25"/>
    </location>
</feature>
<evidence type="ECO:0000313" key="3">
    <source>
        <dbReference type="Proteomes" id="UP000675047"/>
    </source>
</evidence>
<protein>
    <submittedName>
        <fullName evidence="2">Uncharacterized protein</fullName>
    </submittedName>
</protein>
<proteinExistence type="predicted"/>
<dbReference type="EMBL" id="JAGFBV010000045">
    <property type="protein sequence ID" value="MBP4140035.1"/>
    <property type="molecule type" value="Genomic_DNA"/>
</dbReference>
<organism evidence="2 3">
    <name type="scientific">Flavobacterium geliluteum</name>
    <dbReference type="NCBI Taxonomy" id="2816120"/>
    <lineage>
        <taxon>Bacteria</taxon>
        <taxon>Pseudomonadati</taxon>
        <taxon>Bacteroidota</taxon>
        <taxon>Flavobacteriia</taxon>
        <taxon>Flavobacteriales</taxon>
        <taxon>Flavobacteriaceae</taxon>
        <taxon>Flavobacterium</taxon>
    </lineage>
</organism>
<dbReference type="RefSeq" id="WP_210668326.1">
    <property type="nucleotide sequence ID" value="NZ_JAGFBV010000045.1"/>
</dbReference>
<dbReference type="Proteomes" id="UP000675047">
    <property type="component" value="Unassembled WGS sequence"/>
</dbReference>
<keyword evidence="1" id="KW-0472">Membrane</keyword>
<keyword evidence="1" id="KW-1133">Transmembrane helix</keyword>
<dbReference type="InterPro" id="IPR010815">
    <property type="entry name" value="DUF1418"/>
</dbReference>
<feature type="transmembrane region" description="Helical" evidence="1">
    <location>
        <begin position="31"/>
        <end position="51"/>
    </location>
</feature>
<comment type="caution">
    <text evidence="2">The sequence shown here is derived from an EMBL/GenBank/DDBJ whole genome shotgun (WGS) entry which is preliminary data.</text>
</comment>
<dbReference type="Pfam" id="PF07214">
    <property type="entry name" value="DUF1418"/>
    <property type="match status" value="1"/>
</dbReference>
<keyword evidence="1" id="KW-0812">Transmembrane</keyword>
<sequence length="71" mass="7545">MSCIDQAISFCACGALKLVLVSFIFANVNVISPAACCLFWGTASLFIPKSLKSTLDMSIKQHGHCTGTFGE</sequence>
<name>A0A941AY82_9FLAO</name>
<reference evidence="2 3" key="1">
    <citation type="submission" date="2021-03" db="EMBL/GenBank/DDBJ databases">
        <title>Flavobacterium Flabelliformis Sp. Nov. And Flavobacterium Geliluteum Sp. Nov., Two Novel Multidrug Resistant Psychrophilic Species Isolated From Antarctica.</title>
        <authorList>
            <person name="Kralova S."/>
            <person name="Busse H.J."/>
            <person name="Bezdicek M."/>
            <person name="Nykrynova M."/>
            <person name="Kroupova E."/>
            <person name="Krsek D."/>
            <person name="Sedlacek I."/>
        </authorList>
    </citation>
    <scope>NUCLEOTIDE SEQUENCE [LARGE SCALE GENOMIC DNA]</scope>
    <source>
        <strain evidence="2 3">P7388</strain>
    </source>
</reference>
<evidence type="ECO:0000313" key="2">
    <source>
        <dbReference type="EMBL" id="MBP4140035.1"/>
    </source>
</evidence>
<dbReference type="AlphaFoldDB" id="A0A941AY82"/>
<accession>A0A941AY82</accession>
<keyword evidence="3" id="KW-1185">Reference proteome</keyword>